<organism evidence="1 2">
    <name type="scientific">Rodentibacter rarus</name>
    <dbReference type="NCBI Taxonomy" id="1908260"/>
    <lineage>
        <taxon>Bacteria</taxon>
        <taxon>Pseudomonadati</taxon>
        <taxon>Pseudomonadota</taxon>
        <taxon>Gammaproteobacteria</taxon>
        <taxon>Pasteurellales</taxon>
        <taxon>Pasteurellaceae</taxon>
        <taxon>Rodentibacter</taxon>
    </lineage>
</organism>
<evidence type="ECO:0008006" key="3">
    <source>
        <dbReference type="Google" id="ProtNLM"/>
    </source>
</evidence>
<proteinExistence type="predicted"/>
<comment type="caution">
    <text evidence="1">The sequence shown here is derived from an EMBL/GenBank/DDBJ whole genome shotgun (WGS) entry which is preliminary data.</text>
</comment>
<keyword evidence="2" id="KW-1185">Reference proteome</keyword>
<sequence length="89" mass="9971">MSKNKLQHLNDHLFATLERLNEEGLNSEQIDAEIKRSKAVADVSSQIIDIARVSLEAEKLKADYLGKDSVLPAYFDYQPPTALEVKNAN</sequence>
<name>A0A1V3IFA4_9PAST</name>
<dbReference type="Proteomes" id="UP000189433">
    <property type="component" value="Unassembled WGS sequence"/>
</dbReference>
<accession>A0A1V3IFA4</accession>
<dbReference type="AlphaFoldDB" id="A0A1V3IFA4"/>
<dbReference type="OrthoDB" id="2231510at2"/>
<evidence type="ECO:0000313" key="2">
    <source>
        <dbReference type="Proteomes" id="UP000189433"/>
    </source>
</evidence>
<dbReference type="STRING" id="1908260.BKK50_11130"/>
<dbReference type="RefSeq" id="WP_077418179.1">
    <property type="nucleotide sequence ID" value="NZ_MLHI01000134.1"/>
</dbReference>
<protein>
    <recommendedName>
        <fullName evidence="3">Phage protein</fullName>
    </recommendedName>
</protein>
<dbReference type="EMBL" id="MLHJ01000135">
    <property type="protein sequence ID" value="OOF38976.1"/>
    <property type="molecule type" value="Genomic_DNA"/>
</dbReference>
<reference evidence="1 2" key="1">
    <citation type="submission" date="2016-10" db="EMBL/GenBank/DDBJ databases">
        <title>Rodentibacter gen. nov. and new species.</title>
        <authorList>
            <person name="Christensen H."/>
        </authorList>
    </citation>
    <scope>NUCLEOTIDE SEQUENCE [LARGE SCALE GENOMIC DNA]</scope>
    <source>
        <strain evidence="1 2">CCUG17206</strain>
    </source>
</reference>
<gene>
    <name evidence="1" type="ORF">BKK50_11130</name>
</gene>
<evidence type="ECO:0000313" key="1">
    <source>
        <dbReference type="EMBL" id="OOF38976.1"/>
    </source>
</evidence>